<dbReference type="Gene3D" id="1.10.8.10">
    <property type="entry name" value="DNA helicase RuvA subunit, C-terminal domain"/>
    <property type="match status" value="1"/>
</dbReference>
<dbReference type="GO" id="GO:0032259">
    <property type="term" value="P:methylation"/>
    <property type="evidence" value="ECO:0007669"/>
    <property type="project" value="UniProtKB-KW"/>
</dbReference>
<dbReference type="InterPro" id="IPR007848">
    <property type="entry name" value="Small_mtfrase_dom"/>
</dbReference>
<comment type="similarity">
    <text evidence="5">Belongs to the protein N5-glutamine methyltransferase family. PrmC subfamily.</text>
</comment>
<dbReference type="InterPro" id="IPR050320">
    <property type="entry name" value="N5-glutamine_MTase"/>
</dbReference>
<dbReference type="EC" id="2.1.1.297" evidence="5"/>
<reference evidence="8" key="1">
    <citation type="submission" date="2020-03" db="EMBL/GenBank/DDBJ databases">
        <title>Roseovarius gahaiensis sp. nov., isolated from Gahai Saline Lake, China.</title>
        <authorList>
            <person name="Sun X."/>
        </authorList>
    </citation>
    <scope>NUCLEOTIDE SEQUENCE</scope>
    <source>
        <strain evidence="8">GH877</strain>
    </source>
</reference>
<dbReference type="RefSeq" id="WP_167193393.1">
    <property type="nucleotide sequence ID" value="NZ_JAAORB010000003.1"/>
</dbReference>
<comment type="function">
    <text evidence="5">Methylates the class 1 translation termination release factors RF1/PrfA and RF2/PrfB on the glutamine residue of the universally conserved GGQ motif.</text>
</comment>
<dbReference type="InterPro" id="IPR002052">
    <property type="entry name" value="DNA_methylase_N6_adenine_CS"/>
</dbReference>
<evidence type="ECO:0000256" key="2">
    <source>
        <dbReference type="ARBA" id="ARBA00022679"/>
    </source>
</evidence>
<evidence type="ECO:0000256" key="4">
    <source>
        <dbReference type="ARBA" id="ARBA00048391"/>
    </source>
</evidence>
<evidence type="ECO:0000313" key="8">
    <source>
        <dbReference type="EMBL" id="NHQ73507.1"/>
    </source>
</evidence>
<dbReference type="Pfam" id="PF17827">
    <property type="entry name" value="PrmC_N"/>
    <property type="match status" value="1"/>
</dbReference>
<dbReference type="HAMAP" id="MF_02126">
    <property type="entry name" value="RF_methyltr_PrmC"/>
    <property type="match status" value="1"/>
</dbReference>
<proteinExistence type="inferred from homology"/>
<dbReference type="NCBIfam" id="TIGR03534">
    <property type="entry name" value="RF_mod_PrmC"/>
    <property type="match status" value="1"/>
</dbReference>
<gene>
    <name evidence="5 8" type="primary">prmC</name>
    <name evidence="8" type="ORF">HAT86_03370</name>
</gene>
<dbReference type="InterPro" id="IPR019874">
    <property type="entry name" value="RF_methyltr_PrmC"/>
</dbReference>
<dbReference type="CDD" id="cd02440">
    <property type="entry name" value="AdoMet_MTases"/>
    <property type="match status" value="1"/>
</dbReference>
<dbReference type="Proteomes" id="UP000639775">
    <property type="component" value="Unassembled WGS sequence"/>
</dbReference>
<sequence>MTDAPVHSVGWWWRFGTEILRKAGIEGADRDAQLILASHLKADPGTLRLQMDRELTATEFSEAGQQAYQTDLQSRAAGRPVSKILGTRAFWESTFYVNDDVLDPRPDTELLIEVALQRPYARCLDLGTGSGCIAITLALQNGGASILATDISEKALQVARRNARAIGVESGLEFRRSDWLEAVEGKFDLIVSNPPYIAADEMSELAPDLAFDPREALTDEADGLSAYRVIAAQAPDYLLPGGRLLVEIGWRQGDIVADMFKAAGFDDLRVLKDLAGHDRVVAAVWRG</sequence>
<keyword evidence="9" id="KW-1185">Reference proteome</keyword>
<feature type="domain" description="Release factor glutamine methyltransferase N-terminal" evidence="7">
    <location>
        <begin position="12"/>
        <end position="86"/>
    </location>
</feature>
<feature type="binding site" evidence="5">
    <location>
        <begin position="127"/>
        <end position="131"/>
    </location>
    <ligand>
        <name>S-adenosyl-L-methionine</name>
        <dbReference type="ChEBI" id="CHEBI:59789"/>
    </ligand>
</feature>
<dbReference type="NCBIfam" id="TIGR00536">
    <property type="entry name" value="hemK_fam"/>
    <property type="match status" value="1"/>
</dbReference>
<feature type="domain" description="Methyltransferase small" evidence="6">
    <location>
        <begin position="108"/>
        <end position="202"/>
    </location>
</feature>
<dbReference type="GO" id="GO:0102559">
    <property type="term" value="F:peptide chain release factor N(5)-glutamine methyltransferase activity"/>
    <property type="evidence" value="ECO:0007669"/>
    <property type="project" value="UniProtKB-EC"/>
</dbReference>
<dbReference type="InterPro" id="IPR040758">
    <property type="entry name" value="PrmC_N"/>
</dbReference>
<feature type="binding site" evidence="5">
    <location>
        <position position="150"/>
    </location>
    <ligand>
        <name>S-adenosyl-L-methionine</name>
        <dbReference type="ChEBI" id="CHEBI:59789"/>
    </ligand>
</feature>
<evidence type="ECO:0000256" key="1">
    <source>
        <dbReference type="ARBA" id="ARBA00022603"/>
    </source>
</evidence>
<feature type="binding site" evidence="5">
    <location>
        <position position="179"/>
    </location>
    <ligand>
        <name>S-adenosyl-L-methionine</name>
        <dbReference type="ChEBI" id="CHEBI:59789"/>
    </ligand>
</feature>
<dbReference type="EMBL" id="JAAORB010000003">
    <property type="protein sequence ID" value="NHQ73507.1"/>
    <property type="molecule type" value="Genomic_DNA"/>
</dbReference>
<dbReference type="Pfam" id="PF05175">
    <property type="entry name" value="MTS"/>
    <property type="match status" value="1"/>
</dbReference>
<organism evidence="8 9">
    <name type="scientific">Roseovarius gahaiensis</name>
    <dbReference type="NCBI Taxonomy" id="2716691"/>
    <lineage>
        <taxon>Bacteria</taxon>
        <taxon>Pseudomonadati</taxon>
        <taxon>Pseudomonadota</taxon>
        <taxon>Alphaproteobacteria</taxon>
        <taxon>Rhodobacterales</taxon>
        <taxon>Roseobacteraceae</taxon>
        <taxon>Roseovarius</taxon>
    </lineage>
</organism>
<keyword evidence="2 5" id="KW-0808">Transferase</keyword>
<dbReference type="PANTHER" id="PTHR18895:SF74">
    <property type="entry name" value="MTRF1L RELEASE FACTOR GLUTAMINE METHYLTRANSFERASE"/>
    <property type="match status" value="1"/>
</dbReference>
<dbReference type="Gene3D" id="3.40.50.150">
    <property type="entry name" value="Vaccinia Virus protein VP39"/>
    <property type="match status" value="1"/>
</dbReference>
<name>A0A967B8Z1_9RHOB</name>
<dbReference type="AlphaFoldDB" id="A0A967B8Z1"/>
<dbReference type="GO" id="GO:0003676">
    <property type="term" value="F:nucleic acid binding"/>
    <property type="evidence" value="ECO:0007669"/>
    <property type="project" value="InterPro"/>
</dbReference>
<dbReference type="PROSITE" id="PS00092">
    <property type="entry name" value="N6_MTASE"/>
    <property type="match status" value="1"/>
</dbReference>
<keyword evidence="1 5" id="KW-0489">Methyltransferase</keyword>
<dbReference type="InterPro" id="IPR029063">
    <property type="entry name" value="SAM-dependent_MTases_sf"/>
</dbReference>
<comment type="catalytic activity">
    <reaction evidence="4 5">
        <text>L-glutaminyl-[peptide chain release factor] + S-adenosyl-L-methionine = N(5)-methyl-L-glutaminyl-[peptide chain release factor] + S-adenosyl-L-homocysteine + H(+)</text>
        <dbReference type="Rhea" id="RHEA:42896"/>
        <dbReference type="Rhea" id="RHEA-COMP:10271"/>
        <dbReference type="Rhea" id="RHEA-COMP:10272"/>
        <dbReference type="ChEBI" id="CHEBI:15378"/>
        <dbReference type="ChEBI" id="CHEBI:30011"/>
        <dbReference type="ChEBI" id="CHEBI:57856"/>
        <dbReference type="ChEBI" id="CHEBI:59789"/>
        <dbReference type="ChEBI" id="CHEBI:61891"/>
        <dbReference type="EC" id="2.1.1.297"/>
    </reaction>
</comment>
<evidence type="ECO:0000256" key="5">
    <source>
        <dbReference type="HAMAP-Rule" id="MF_02126"/>
    </source>
</evidence>
<dbReference type="SUPFAM" id="SSF53335">
    <property type="entry name" value="S-adenosyl-L-methionine-dependent methyltransferases"/>
    <property type="match status" value="1"/>
</dbReference>
<dbReference type="InterPro" id="IPR004556">
    <property type="entry name" value="HemK-like"/>
</dbReference>
<accession>A0A967B8Z1</accession>
<evidence type="ECO:0000259" key="6">
    <source>
        <dbReference type="Pfam" id="PF05175"/>
    </source>
</evidence>
<keyword evidence="3 5" id="KW-0949">S-adenosyl-L-methionine</keyword>
<feature type="binding site" evidence="5">
    <location>
        <position position="193"/>
    </location>
    <ligand>
        <name>S-adenosyl-L-methionine</name>
        <dbReference type="ChEBI" id="CHEBI:59789"/>
    </ligand>
</feature>
<evidence type="ECO:0000256" key="3">
    <source>
        <dbReference type="ARBA" id="ARBA00022691"/>
    </source>
</evidence>
<feature type="binding site" evidence="5">
    <location>
        <begin position="193"/>
        <end position="196"/>
    </location>
    <ligand>
        <name>substrate</name>
    </ligand>
</feature>
<evidence type="ECO:0000313" key="9">
    <source>
        <dbReference type="Proteomes" id="UP000639775"/>
    </source>
</evidence>
<comment type="caution">
    <text evidence="8">The sequence shown here is derived from an EMBL/GenBank/DDBJ whole genome shotgun (WGS) entry which is preliminary data.</text>
</comment>
<dbReference type="PANTHER" id="PTHR18895">
    <property type="entry name" value="HEMK METHYLTRANSFERASE"/>
    <property type="match status" value="1"/>
</dbReference>
<protein>
    <recommendedName>
        <fullName evidence="5">Release factor glutamine methyltransferase</fullName>
        <shortName evidence="5">RF MTase</shortName>
        <ecNumber evidence="5">2.1.1.297</ecNumber>
    </recommendedName>
    <alternativeName>
        <fullName evidence="5">N5-glutamine methyltransferase PrmC</fullName>
    </alternativeName>
    <alternativeName>
        <fullName evidence="5">Protein-(glutamine-N5) MTase PrmC</fullName>
    </alternativeName>
    <alternativeName>
        <fullName evidence="5">Protein-glutamine N-methyltransferase PrmC</fullName>
    </alternativeName>
</protein>
<evidence type="ECO:0000259" key="7">
    <source>
        <dbReference type="Pfam" id="PF17827"/>
    </source>
</evidence>